<dbReference type="Pfam" id="PF09924">
    <property type="entry name" value="LPG_synthase_C"/>
    <property type="match status" value="1"/>
</dbReference>
<keyword evidence="3 6" id="KW-0812">Transmembrane</keyword>
<dbReference type="InterPro" id="IPR051211">
    <property type="entry name" value="PG_lysyltransferase"/>
</dbReference>
<proteinExistence type="predicted"/>
<evidence type="ECO:0000256" key="6">
    <source>
        <dbReference type="SAM" id="Phobius"/>
    </source>
</evidence>
<evidence type="ECO:0000256" key="4">
    <source>
        <dbReference type="ARBA" id="ARBA00022989"/>
    </source>
</evidence>
<feature type="domain" description="Phosphatidylglycerol lysyltransferase C-terminal" evidence="7">
    <location>
        <begin position="145"/>
        <end position="443"/>
    </location>
</feature>
<evidence type="ECO:0000313" key="9">
    <source>
        <dbReference type="Proteomes" id="UP000187001"/>
    </source>
</evidence>
<feature type="transmembrane region" description="Helical" evidence="6">
    <location>
        <begin position="94"/>
        <end position="125"/>
    </location>
</feature>
<evidence type="ECO:0000256" key="5">
    <source>
        <dbReference type="ARBA" id="ARBA00023136"/>
    </source>
</evidence>
<dbReference type="AlphaFoldDB" id="A0ABD6QIZ7"/>
<dbReference type="Proteomes" id="UP000187001">
    <property type="component" value="Unassembled WGS sequence"/>
</dbReference>
<evidence type="ECO:0000259" key="7">
    <source>
        <dbReference type="Pfam" id="PF09924"/>
    </source>
</evidence>
<reference evidence="8 9" key="1">
    <citation type="submission" date="2016-07" db="EMBL/GenBank/DDBJ databases">
        <authorList>
            <person name="Sutton G."/>
            <person name="Brinkac L."/>
            <person name="Sanka R."/>
            <person name="Adams M."/>
            <person name="Lau E."/>
            <person name="Kumar A."/>
            <person name="Macaden R."/>
        </authorList>
    </citation>
    <scope>NUCLEOTIDE SEQUENCE [LARGE SCALE GENOMIC DNA]</scope>
    <source>
        <strain evidence="8 9">GA-0871</strain>
    </source>
</reference>
<protein>
    <recommendedName>
        <fullName evidence="7">Phosphatidylglycerol lysyltransferase C-terminal domain-containing protein</fullName>
    </recommendedName>
</protein>
<dbReference type="RefSeq" id="WP_076206370.1">
    <property type="nucleotide sequence ID" value="NZ_MBER01000102.1"/>
</dbReference>
<dbReference type="PANTHER" id="PTHR34697:SF2">
    <property type="entry name" value="PHOSPHATIDYLGLYCEROL LYSYLTRANSFERASE"/>
    <property type="match status" value="1"/>
</dbReference>
<evidence type="ECO:0000256" key="1">
    <source>
        <dbReference type="ARBA" id="ARBA00004651"/>
    </source>
</evidence>
<sequence length="469" mass="49734">MDVTPTPAPASRPSHGVTVGAAVSHRSLRLHLLLAVVILTLAGSAAALLLDHHTGRIGHESALTTLVAVSLAATVLLHGLLLGRPMTVSHGATAAAAVLLGAFAVVIGHPVDGWTCLVLAAAMLVRPIGSVAQPDDLPAVASLVDRTRCDPLAPFAMSSGKSYVFCADGTAALAYRALAGLAVVSGDPIGDRARYGEVVATFAALCRARGWRIVVLGASDRLLAIWQDRAVTGRRLRAISIGRDVVVDVDSFDLGGRRRRNLRQAVQRTRNAGVTTAVVAESDIDGTLRSELRDVMRQSGKAAGAERGFCMMLGGTLSGRYPGVWLIYGRDRAGRIQAFQRYVAAGGGADLSLDLPWRRPDAPNGIDERLTVDMVAWARSHGGERVSLAFAPFPDLFASDRSGDAAVRALRILAHAGDRLIRLESLYRYVRKFDAMAGRRYVLLPLIDVVPAAAALLTLELAPPRTTRV</sequence>
<feature type="transmembrane region" description="Helical" evidence="6">
    <location>
        <begin position="30"/>
        <end position="50"/>
    </location>
</feature>
<gene>
    <name evidence="8" type="ORF">A5742_32305</name>
</gene>
<dbReference type="InterPro" id="IPR024320">
    <property type="entry name" value="LPG_synthase_C"/>
</dbReference>
<evidence type="ECO:0000256" key="2">
    <source>
        <dbReference type="ARBA" id="ARBA00022475"/>
    </source>
</evidence>
<evidence type="ECO:0000256" key="3">
    <source>
        <dbReference type="ARBA" id="ARBA00022692"/>
    </source>
</evidence>
<accession>A0ABD6QIZ7</accession>
<keyword evidence="2" id="KW-1003">Cell membrane</keyword>
<feature type="transmembrane region" description="Helical" evidence="6">
    <location>
        <begin position="62"/>
        <end position="82"/>
    </location>
</feature>
<organism evidence="8 9">
    <name type="scientific">Mycolicibacterium fortuitum</name>
    <name type="common">Mycobacterium fortuitum</name>
    <dbReference type="NCBI Taxonomy" id="1766"/>
    <lineage>
        <taxon>Bacteria</taxon>
        <taxon>Bacillati</taxon>
        <taxon>Actinomycetota</taxon>
        <taxon>Actinomycetes</taxon>
        <taxon>Mycobacteriales</taxon>
        <taxon>Mycobacteriaceae</taxon>
        <taxon>Mycolicibacterium</taxon>
    </lineage>
</organism>
<keyword evidence="4 6" id="KW-1133">Transmembrane helix</keyword>
<name>A0ABD6QIZ7_MYCFO</name>
<keyword evidence="5 6" id="KW-0472">Membrane</keyword>
<comment type="subcellular location">
    <subcellularLocation>
        <location evidence="1">Cell membrane</location>
        <topology evidence="1">Multi-pass membrane protein</topology>
    </subcellularLocation>
</comment>
<dbReference type="PANTHER" id="PTHR34697">
    <property type="entry name" value="PHOSPHATIDYLGLYCEROL LYSYLTRANSFERASE"/>
    <property type="match status" value="1"/>
</dbReference>
<evidence type="ECO:0000313" key="8">
    <source>
        <dbReference type="EMBL" id="OMC40902.1"/>
    </source>
</evidence>
<dbReference type="EMBL" id="MBER01000102">
    <property type="protein sequence ID" value="OMC40902.1"/>
    <property type="molecule type" value="Genomic_DNA"/>
</dbReference>
<dbReference type="GO" id="GO:0005886">
    <property type="term" value="C:plasma membrane"/>
    <property type="evidence" value="ECO:0007669"/>
    <property type="project" value="UniProtKB-SubCell"/>
</dbReference>
<comment type="caution">
    <text evidence="8">The sequence shown here is derived from an EMBL/GenBank/DDBJ whole genome shotgun (WGS) entry which is preliminary data.</text>
</comment>